<gene>
    <name evidence="3" type="ORF">GCM10022202_07740</name>
</gene>
<organism evidence="3 4">
    <name type="scientific">Microbacterium marinilacus</name>
    <dbReference type="NCBI Taxonomy" id="415209"/>
    <lineage>
        <taxon>Bacteria</taxon>
        <taxon>Bacillati</taxon>
        <taxon>Actinomycetota</taxon>
        <taxon>Actinomycetes</taxon>
        <taxon>Micrococcales</taxon>
        <taxon>Microbacteriaceae</taxon>
        <taxon>Microbacterium</taxon>
    </lineage>
</organism>
<dbReference type="InterPro" id="IPR000835">
    <property type="entry name" value="HTH_MarR-typ"/>
</dbReference>
<dbReference type="SMART" id="SM00347">
    <property type="entry name" value="HTH_MARR"/>
    <property type="match status" value="1"/>
</dbReference>
<dbReference type="SUPFAM" id="SSF46785">
    <property type="entry name" value="Winged helix' DNA-binding domain"/>
    <property type="match status" value="1"/>
</dbReference>
<keyword evidence="4" id="KW-1185">Reference proteome</keyword>
<feature type="domain" description="HTH marR-type" evidence="2">
    <location>
        <begin position="1"/>
        <end position="137"/>
    </location>
</feature>
<dbReference type="InterPro" id="IPR036390">
    <property type="entry name" value="WH_DNA-bd_sf"/>
</dbReference>
<comment type="caution">
    <text evidence="3">The sequence shown here is derived from an EMBL/GenBank/DDBJ whole genome shotgun (WGS) entry which is preliminary data.</text>
</comment>
<dbReference type="RefSeq" id="WP_221855885.1">
    <property type="nucleotide sequence ID" value="NZ_BAAAYV010000005.1"/>
</dbReference>
<reference evidence="4" key="1">
    <citation type="journal article" date="2019" name="Int. J. Syst. Evol. Microbiol.">
        <title>The Global Catalogue of Microorganisms (GCM) 10K type strain sequencing project: providing services to taxonomists for standard genome sequencing and annotation.</title>
        <authorList>
            <consortium name="The Broad Institute Genomics Platform"/>
            <consortium name="The Broad Institute Genome Sequencing Center for Infectious Disease"/>
            <person name="Wu L."/>
            <person name="Ma J."/>
        </authorList>
    </citation>
    <scope>NUCLEOTIDE SEQUENCE [LARGE SCALE GENOMIC DNA]</scope>
    <source>
        <strain evidence="4">JCM 16546</strain>
    </source>
</reference>
<dbReference type="Pfam" id="PF01047">
    <property type="entry name" value="MarR"/>
    <property type="match status" value="1"/>
</dbReference>
<dbReference type="Gene3D" id="1.10.10.10">
    <property type="entry name" value="Winged helix-like DNA-binding domain superfamily/Winged helix DNA-binding domain"/>
    <property type="match status" value="1"/>
</dbReference>
<proteinExistence type="predicted"/>
<name>A0ABP7B5Z2_9MICO</name>
<dbReference type="InterPro" id="IPR036388">
    <property type="entry name" value="WH-like_DNA-bd_sf"/>
</dbReference>
<evidence type="ECO:0000313" key="4">
    <source>
        <dbReference type="Proteomes" id="UP001410795"/>
    </source>
</evidence>
<dbReference type="PANTHER" id="PTHR39515:SF2">
    <property type="entry name" value="HTH-TYPE TRANSCRIPTIONAL REGULATOR RV0880"/>
    <property type="match status" value="1"/>
</dbReference>
<sequence length="159" mass="16969">MDHGADLEELIVAAHALTRVAALETRNEAPSAQWRTLAILRERGPLRIGELAHLSRVTQPGMTRLVGTMADAGLVSRTADEQDSRAVRAAITPRGDEAYAAWRLQLVDALLPRFAGLDDDEWGAVRTVARLLGERTDPGSGGPVAGRAEADPAEGTTAR</sequence>
<dbReference type="PROSITE" id="PS50995">
    <property type="entry name" value="HTH_MARR_2"/>
    <property type="match status" value="1"/>
</dbReference>
<feature type="region of interest" description="Disordered" evidence="1">
    <location>
        <begin position="133"/>
        <end position="159"/>
    </location>
</feature>
<dbReference type="PANTHER" id="PTHR39515">
    <property type="entry name" value="CONSERVED PROTEIN"/>
    <property type="match status" value="1"/>
</dbReference>
<accession>A0ABP7B5Z2</accession>
<dbReference type="InterPro" id="IPR052526">
    <property type="entry name" value="HTH-type_Bedaq_tolerance"/>
</dbReference>
<dbReference type="Proteomes" id="UP001410795">
    <property type="component" value="Unassembled WGS sequence"/>
</dbReference>
<evidence type="ECO:0000313" key="3">
    <source>
        <dbReference type="EMBL" id="GAA3650543.1"/>
    </source>
</evidence>
<dbReference type="EMBL" id="BAAAYV010000005">
    <property type="protein sequence ID" value="GAA3650543.1"/>
    <property type="molecule type" value="Genomic_DNA"/>
</dbReference>
<protein>
    <submittedName>
        <fullName evidence="3">MarR family winged helix-turn-helix transcriptional regulator</fullName>
    </submittedName>
</protein>
<evidence type="ECO:0000259" key="2">
    <source>
        <dbReference type="PROSITE" id="PS50995"/>
    </source>
</evidence>
<evidence type="ECO:0000256" key="1">
    <source>
        <dbReference type="SAM" id="MobiDB-lite"/>
    </source>
</evidence>